<dbReference type="InterPro" id="IPR011990">
    <property type="entry name" value="TPR-like_helical_dom_sf"/>
</dbReference>
<dbReference type="SMART" id="SM00530">
    <property type="entry name" value="HTH_XRE"/>
    <property type="match status" value="1"/>
</dbReference>
<feature type="domain" description="HTH cro/C1-type" evidence="1">
    <location>
        <begin position="13"/>
        <end position="67"/>
    </location>
</feature>
<proteinExistence type="predicted"/>
<dbReference type="RefSeq" id="WP_378270732.1">
    <property type="nucleotide sequence ID" value="NZ_JBHUKR010000023.1"/>
</dbReference>
<dbReference type="Proteomes" id="UP001597417">
    <property type="component" value="Unassembled WGS sequence"/>
</dbReference>
<accession>A0ABW5G3U2</accession>
<dbReference type="SUPFAM" id="SSF48452">
    <property type="entry name" value="TPR-like"/>
    <property type="match status" value="1"/>
</dbReference>
<dbReference type="InterPro" id="IPR010982">
    <property type="entry name" value="Lambda_DNA-bd_dom_sf"/>
</dbReference>
<gene>
    <name evidence="2" type="ORF">ACFSXZ_36815</name>
</gene>
<evidence type="ECO:0000259" key="1">
    <source>
        <dbReference type="PROSITE" id="PS50943"/>
    </source>
</evidence>
<evidence type="ECO:0000313" key="3">
    <source>
        <dbReference type="Proteomes" id="UP001597417"/>
    </source>
</evidence>
<evidence type="ECO:0000313" key="2">
    <source>
        <dbReference type="EMBL" id="MFD2421905.1"/>
    </source>
</evidence>
<dbReference type="SUPFAM" id="SSF47413">
    <property type="entry name" value="lambda repressor-like DNA-binding domains"/>
    <property type="match status" value="1"/>
</dbReference>
<keyword evidence="3" id="KW-1185">Reference proteome</keyword>
<organism evidence="2 3">
    <name type="scientific">Amycolatopsis pigmentata</name>
    <dbReference type="NCBI Taxonomy" id="450801"/>
    <lineage>
        <taxon>Bacteria</taxon>
        <taxon>Bacillati</taxon>
        <taxon>Actinomycetota</taxon>
        <taxon>Actinomycetes</taxon>
        <taxon>Pseudonocardiales</taxon>
        <taxon>Pseudonocardiaceae</taxon>
        <taxon>Amycolatopsis</taxon>
    </lineage>
</organism>
<comment type="caution">
    <text evidence="2">The sequence shown here is derived from an EMBL/GenBank/DDBJ whole genome shotgun (WGS) entry which is preliminary data.</text>
</comment>
<reference evidence="3" key="1">
    <citation type="journal article" date="2019" name="Int. J. Syst. Evol. Microbiol.">
        <title>The Global Catalogue of Microorganisms (GCM) 10K type strain sequencing project: providing services to taxonomists for standard genome sequencing and annotation.</title>
        <authorList>
            <consortium name="The Broad Institute Genomics Platform"/>
            <consortium name="The Broad Institute Genome Sequencing Center for Infectious Disease"/>
            <person name="Wu L."/>
            <person name="Ma J."/>
        </authorList>
    </citation>
    <scope>NUCLEOTIDE SEQUENCE [LARGE SCALE GENOMIC DNA]</scope>
    <source>
        <strain evidence="3">CGMCC 4.7645</strain>
    </source>
</reference>
<sequence length="427" mass="45979">MVSAPPILFGAKLRELRLAAGLSLNDLAALVHYSKGYLSKIETGQKQPTDDIARRCDAALGTSGDLVTLLPGKPQHGPAGETSVDGEGWTMTLVPGGASWFQPMDRRQALASGTASMLTFGISAGNTQTASTVPIDVFRAMFDHFRRLGQSMSPAVVLPALVTHTHTLRELARNARPGERGEVLTLCARYAEYAGWMAQESGNDHAALWWTDRAVEMAEAGGDREMATYAVVRRALVAFYRGDAHDTIELAKQAQNPNSSHRIRGLAAQREAQGHALAGDYDQCMRGLDRARALLAAATNESTLPPLGPTNVADPVAMTEGWSLHDLGRPHEAASILDREMDRIPGHAVRSRARYGVRQALAHAASGEVEHACVLTARILDLVDAADSVTVNTDLQRLARTLARFHTSSAVKAIQPRLVTSLHRPST</sequence>
<name>A0ABW5G3U2_9PSEU</name>
<dbReference type="CDD" id="cd00093">
    <property type="entry name" value="HTH_XRE"/>
    <property type="match status" value="1"/>
</dbReference>
<protein>
    <submittedName>
        <fullName evidence="2">Helix-turn-helix domain-containing protein</fullName>
    </submittedName>
</protein>
<dbReference type="Gene3D" id="1.10.260.40">
    <property type="entry name" value="lambda repressor-like DNA-binding domains"/>
    <property type="match status" value="1"/>
</dbReference>
<dbReference type="InterPro" id="IPR001387">
    <property type="entry name" value="Cro/C1-type_HTH"/>
</dbReference>
<dbReference type="Pfam" id="PF13560">
    <property type="entry name" value="HTH_31"/>
    <property type="match status" value="1"/>
</dbReference>
<dbReference type="PROSITE" id="PS50943">
    <property type="entry name" value="HTH_CROC1"/>
    <property type="match status" value="1"/>
</dbReference>
<dbReference type="EMBL" id="JBHUKR010000023">
    <property type="protein sequence ID" value="MFD2421905.1"/>
    <property type="molecule type" value="Genomic_DNA"/>
</dbReference>